<gene>
    <name evidence="2" type="ORF">ACFQ3F_01210</name>
</gene>
<feature type="region of interest" description="Disordered" evidence="1">
    <location>
        <begin position="442"/>
        <end position="466"/>
    </location>
</feature>
<protein>
    <submittedName>
        <fullName evidence="2">Extracellular solute-binding protein</fullName>
    </submittedName>
</protein>
<evidence type="ECO:0000313" key="2">
    <source>
        <dbReference type="EMBL" id="MFD1246395.1"/>
    </source>
</evidence>
<dbReference type="Proteomes" id="UP001597229">
    <property type="component" value="Unassembled WGS sequence"/>
</dbReference>
<dbReference type="EMBL" id="JBHTLX010000004">
    <property type="protein sequence ID" value="MFD1246395.1"/>
    <property type="molecule type" value="Genomic_DNA"/>
</dbReference>
<evidence type="ECO:0000256" key="1">
    <source>
        <dbReference type="SAM" id="MobiDB-lite"/>
    </source>
</evidence>
<dbReference type="InterPro" id="IPR050490">
    <property type="entry name" value="Bact_solute-bd_prot1"/>
</dbReference>
<keyword evidence="3" id="KW-1185">Reference proteome</keyword>
<dbReference type="Gene3D" id="3.40.190.10">
    <property type="entry name" value="Periplasmic binding protein-like II"/>
    <property type="match status" value="1"/>
</dbReference>
<dbReference type="InterPro" id="IPR006059">
    <property type="entry name" value="SBP"/>
</dbReference>
<sequence>MGRFTWRTGAVVFTVAVAVLIGMIVLADVSEKEKPRADHPAPVTRNDLQFAVWGNKDEVAAYKSVVDDYNASSKDTRVSIVSWPTADAMLEAIRGGSAAPDLYLLPRSDLAEVMAEKRNQPLLDLLTEREIPIGDDFARDAVAAFSVDNDLQCMPYTVSPMVMYYNTDLVDFAAMKTDGLPTPKDDNSGWNFAEFRAAAEYASRPRRKTRGVYIEPTLRGLAPFVYSGGGQVFDDDNTPTSLALGDDSSTSALRQTLELLRDPRLTLSARQLAQRSALDWFKRGKVAMIAGDRSLTPELRSTPGLNFDVMPMPSLGSSKTVAEVNGICLAHSRPARAEASANFLTYLVSDEVVARVAETGYIQPAKLTIALSKDFLQPDLAPAHSVVFNNAMRSIELPPLITSITELRQLVNPDIEALFTTPSLDDLQAALLAIDEKSRTLLDPSYTPSESPSDSASDEPSDSATR</sequence>
<dbReference type="RefSeq" id="WP_367922102.1">
    <property type="nucleotide sequence ID" value="NZ_BAABAC010000052.1"/>
</dbReference>
<accession>A0ABW3VWF4</accession>
<proteinExistence type="predicted"/>
<dbReference type="Pfam" id="PF13416">
    <property type="entry name" value="SBP_bac_8"/>
    <property type="match status" value="1"/>
</dbReference>
<reference evidence="3" key="1">
    <citation type="journal article" date="2019" name="Int. J. Syst. Evol. Microbiol.">
        <title>The Global Catalogue of Microorganisms (GCM) 10K type strain sequencing project: providing services to taxonomists for standard genome sequencing and annotation.</title>
        <authorList>
            <consortium name="The Broad Institute Genomics Platform"/>
            <consortium name="The Broad Institute Genome Sequencing Center for Infectious Disease"/>
            <person name="Wu L."/>
            <person name="Ma J."/>
        </authorList>
    </citation>
    <scope>NUCLEOTIDE SEQUENCE [LARGE SCALE GENOMIC DNA]</scope>
    <source>
        <strain evidence="3">CCUG 52478</strain>
    </source>
</reference>
<dbReference type="PANTHER" id="PTHR43649:SF12">
    <property type="entry name" value="DIACETYLCHITOBIOSE BINDING PROTEIN DASA"/>
    <property type="match status" value="1"/>
</dbReference>
<feature type="compositionally biased region" description="Acidic residues" evidence="1">
    <location>
        <begin position="456"/>
        <end position="466"/>
    </location>
</feature>
<dbReference type="PANTHER" id="PTHR43649">
    <property type="entry name" value="ARABINOSE-BINDING PROTEIN-RELATED"/>
    <property type="match status" value="1"/>
</dbReference>
<feature type="compositionally biased region" description="Low complexity" evidence="1">
    <location>
        <begin position="443"/>
        <end position="455"/>
    </location>
</feature>
<dbReference type="SUPFAM" id="SSF53850">
    <property type="entry name" value="Periplasmic binding protein-like II"/>
    <property type="match status" value="1"/>
</dbReference>
<name>A0ABW3VWF4_9ACTN</name>
<organism evidence="2 3">
    <name type="scientific">Nocardioides ginsengisoli</name>
    <dbReference type="NCBI Taxonomy" id="363868"/>
    <lineage>
        <taxon>Bacteria</taxon>
        <taxon>Bacillati</taxon>
        <taxon>Actinomycetota</taxon>
        <taxon>Actinomycetes</taxon>
        <taxon>Propionibacteriales</taxon>
        <taxon>Nocardioidaceae</taxon>
        <taxon>Nocardioides</taxon>
    </lineage>
</organism>
<comment type="caution">
    <text evidence="2">The sequence shown here is derived from an EMBL/GenBank/DDBJ whole genome shotgun (WGS) entry which is preliminary data.</text>
</comment>
<evidence type="ECO:0000313" key="3">
    <source>
        <dbReference type="Proteomes" id="UP001597229"/>
    </source>
</evidence>